<protein>
    <submittedName>
        <fullName evidence="1">Uncharacterized protein</fullName>
    </submittedName>
</protein>
<dbReference type="AlphaFoldDB" id="A0A0D5XXW2"/>
<reference evidence="1 2" key="1">
    <citation type="journal article" date="2015" name="Mol. Plant Microbe Interact.">
        <title>Comparative Genomic Analysis of Pseudomonas chlororaphis PCL1606 Reveals New Insight into Antifungal Compounds Involved in Biocontrol.</title>
        <authorList>
            <person name="Calderon C.E."/>
            <person name="Ramos C."/>
            <person name="de Vicente A."/>
            <person name="Cazorla F.M."/>
        </authorList>
    </citation>
    <scope>NUCLEOTIDE SEQUENCE [LARGE SCALE GENOMIC DNA]</scope>
    <source>
        <strain evidence="1 2">PCL1606</strain>
    </source>
</reference>
<proteinExistence type="predicted"/>
<sequence>MTRTFHAGFRPEEVGPWSVPARGMGGWEAVARAAATGSCQVNEAGRGEFKPGHMALQVPDRRYRRQKEGGRIDAVL</sequence>
<dbReference type="KEGG" id="pcz:PCL1606_21000"/>
<name>A0A0D5XXW2_9PSED</name>
<evidence type="ECO:0000313" key="2">
    <source>
        <dbReference type="Proteomes" id="UP000032748"/>
    </source>
</evidence>
<organism evidence="1 2">
    <name type="scientific">Pseudomonas chlororaphis</name>
    <dbReference type="NCBI Taxonomy" id="587753"/>
    <lineage>
        <taxon>Bacteria</taxon>
        <taxon>Pseudomonadati</taxon>
        <taxon>Pseudomonadota</taxon>
        <taxon>Gammaproteobacteria</taxon>
        <taxon>Pseudomonadales</taxon>
        <taxon>Pseudomonadaceae</taxon>
        <taxon>Pseudomonas</taxon>
    </lineage>
</organism>
<accession>A0A0D5XXW2</accession>
<gene>
    <name evidence="1" type="ORF">PCL1606_21000</name>
</gene>
<dbReference type="Proteomes" id="UP000032748">
    <property type="component" value="Chromosome"/>
</dbReference>
<evidence type="ECO:0000313" key="1">
    <source>
        <dbReference type="EMBL" id="AKA23554.1"/>
    </source>
</evidence>
<dbReference type="EMBL" id="CP011110">
    <property type="protein sequence ID" value="AKA23554.1"/>
    <property type="molecule type" value="Genomic_DNA"/>
</dbReference>